<dbReference type="RefSeq" id="WP_366194704.1">
    <property type="nucleotide sequence ID" value="NZ_JBFBVU010000039.1"/>
</dbReference>
<keyword evidence="2" id="KW-0560">Oxidoreductase</keyword>
<dbReference type="InterPro" id="IPR003767">
    <property type="entry name" value="Malate/L-lactate_DH-like"/>
</dbReference>
<name>A0ABV3LB06_9RHOB</name>
<gene>
    <name evidence="3" type="ORF">AB0T83_18445</name>
</gene>
<dbReference type="InterPro" id="IPR043144">
    <property type="entry name" value="Mal/L-sulf/L-lact_DH-like_ah"/>
</dbReference>
<evidence type="ECO:0000313" key="4">
    <source>
        <dbReference type="Proteomes" id="UP001553161"/>
    </source>
</evidence>
<keyword evidence="4" id="KW-1185">Reference proteome</keyword>
<comment type="caution">
    <text evidence="3">The sequence shown here is derived from an EMBL/GenBank/DDBJ whole genome shotgun (WGS) entry which is preliminary data.</text>
</comment>
<dbReference type="InterPro" id="IPR036111">
    <property type="entry name" value="Mal/L-sulfo/L-lacto_DH-like_sf"/>
</dbReference>
<dbReference type="EMBL" id="JBFBVU010000039">
    <property type="protein sequence ID" value="MEV8468744.1"/>
    <property type="molecule type" value="Genomic_DNA"/>
</dbReference>
<dbReference type="PANTHER" id="PTHR11091">
    <property type="entry name" value="OXIDOREDUCTASE-RELATED"/>
    <property type="match status" value="1"/>
</dbReference>
<dbReference type="InterPro" id="IPR043143">
    <property type="entry name" value="Mal/L-sulf/L-lact_DH-like_NADP"/>
</dbReference>
<comment type="similarity">
    <text evidence="1">Belongs to the LDH2/MDH2 oxidoreductase family.</text>
</comment>
<protein>
    <submittedName>
        <fullName evidence="3">Ldh family oxidoreductase</fullName>
    </submittedName>
</protein>
<evidence type="ECO:0000313" key="3">
    <source>
        <dbReference type="EMBL" id="MEV8468744.1"/>
    </source>
</evidence>
<sequence>MTGQRADLEKLRSFCAAVLLAAGADTPSSAAAARSMLHASRLGVDSHGVRLLPHYDMVFRGGRLNLSPKMHFDRKRSGSGILDADNAHGALAAYAAADHACDMARDAGIGAVGISRTSHFGPAGAYAHAMAEAGMIGIVMCHSDSFVRLHDGAERFHGTNPIAAAVPTADGNPWLFDMATSALPYNRVQLYKSLGRDLPENTASDANGIETRDANSVEMLAPLGGEFGFKGAGLAGLVEIFSGLLTGMKVSPEILPMGGPDISTPRDMGAFVICIDPDGFIGRGLLLAGMERYLTALRTSSSRTGGRVMAPGDREWEEAKHRKINGVPLDPETVIEFERLAGRAGVEVPF</sequence>
<dbReference type="Proteomes" id="UP001553161">
    <property type="component" value="Unassembled WGS sequence"/>
</dbReference>
<evidence type="ECO:0000256" key="1">
    <source>
        <dbReference type="ARBA" id="ARBA00006056"/>
    </source>
</evidence>
<organism evidence="3 4">
    <name type="scientific">Meridianimarinicoccus marinus</name>
    <dbReference type="NCBI Taxonomy" id="3231483"/>
    <lineage>
        <taxon>Bacteria</taxon>
        <taxon>Pseudomonadati</taxon>
        <taxon>Pseudomonadota</taxon>
        <taxon>Alphaproteobacteria</taxon>
        <taxon>Rhodobacterales</taxon>
        <taxon>Paracoccaceae</taxon>
        <taxon>Meridianimarinicoccus</taxon>
    </lineage>
</organism>
<accession>A0ABV3LB06</accession>
<evidence type="ECO:0000256" key="2">
    <source>
        <dbReference type="ARBA" id="ARBA00023002"/>
    </source>
</evidence>
<dbReference type="PANTHER" id="PTHR11091:SF0">
    <property type="entry name" value="MALATE DEHYDROGENASE"/>
    <property type="match status" value="1"/>
</dbReference>
<dbReference type="Gene3D" id="1.10.1530.10">
    <property type="match status" value="1"/>
</dbReference>
<dbReference type="Pfam" id="PF02615">
    <property type="entry name" value="Ldh_2"/>
    <property type="match status" value="1"/>
</dbReference>
<dbReference type="SUPFAM" id="SSF89733">
    <property type="entry name" value="L-sulfolactate dehydrogenase-like"/>
    <property type="match status" value="1"/>
</dbReference>
<proteinExistence type="inferred from homology"/>
<reference evidence="3 4" key="1">
    <citation type="submission" date="2024-07" db="EMBL/GenBank/DDBJ databases">
        <authorList>
            <person name="Kang M."/>
        </authorList>
    </citation>
    <scope>NUCLEOTIDE SEQUENCE [LARGE SCALE GENOMIC DNA]</scope>
    <source>
        <strain evidence="3 4">DFM31</strain>
    </source>
</reference>
<dbReference type="Gene3D" id="3.30.1370.60">
    <property type="entry name" value="Hypothetical oxidoreductase yiak, domain 2"/>
    <property type="match status" value="1"/>
</dbReference>